<dbReference type="InterPro" id="IPR010530">
    <property type="entry name" value="B12D"/>
</dbReference>
<sequence>MSPKMQGLSWQSFKKNSMLAPLFIAIGAGALGSMGYLLRLALRSPDVTWNSRSNPEPWNEYKNKEYKFIKVHDRPDLSSPAPKY</sequence>
<dbReference type="PANTHER" id="PTHR14256">
    <property type="entry name" value="NADH-UBIQUINONE OXIDOREDUCTASE MLRQ SUBUNIT"/>
    <property type="match status" value="1"/>
</dbReference>
<gene>
    <name evidence="2" type="ORF">QLX08_003774</name>
</gene>
<dbReference type="Proteomes" id="UP001432146">
    <property type="component" value="Unassembled WGS sequence"/>
</dbReference>
<dbReference type="Pfam" id="PF06522">
    <property type="entry name" value="B12D"/>
    <property type="match status" value="1"/>
</dbReference>
<accession>A0AAW1A5D4</accession>
<protein>
    <submittedName>
        <fullName evidence="2">Uncharacterized protein</fullName>
    </submittedName>
</protein>
<keyword evidence="1" id="KW-0812">Transmembrane</keyword>
<proteinExistence type="predicted"/>
<keyword evidence="1" id="KW-1133">Transmembrane helix</keyword>
<dbReference type="EMBL" id="JAWNGG020000056">
    <property type="protein sequence ID" value="KAK9305088.1"/>
    <property type="molecule type" value="Genomic_DNA"/>
</dbReference>
<evidence type="ECO:0000313" key="3">
    <source>
        <dbReference type="Proteomes" id="UP001432146"/>
    </source>
</evidence>
<name>A0AAW1A5D4_9HYME</name>
<organism evidence="2 3">
    <name type="scientific">Tetragonisca angustula</name>
    <dbReference type="NCBI Taxonomy" id="166442"/>
    <lineage>
        <taxon>Eukaryota</taxon>
        <taxon>Metazoa</taxon>
        <taxon>Ecdysozoa</taxon>
        <taxon>Arthropoda</taxon>
        <taxon>Hexapoda</taxon>
        <taxon>Insecta</taxon>
        <taxon>Pterygota</taxon>
        <taxon>Neoptera</taxon>
        <taxon>Endopterygota</taxon>
        <taxon>Hymenoptera</taxon>
        <taxon>Apocrita</taxon>
        <taxon>Aculeata</taxon>
        <taxon>Apoidea</taxon>
        <taxon>Anthophila</taxon>
        <taxon>Apidae</taxon>
        <taxon>Tetragonisca</taxon>
    </lineage>
</organism>
<dbReference type="PANTHER" id="PTHR14256:SF1">
    <property type="entry name" value="GEO09626P1"/>
    <property type="match status" value="1"/>
</dbReference>
<reference evidence="2 3" key="1">
    <citation type="submission" date="2024-05" db="EMBL/GenBank/DDBJ databases">
        <title>The nuclear and mitochondrial genome assemblies of Tetragonisca angustula (Apidae: Meliponini), a tiny yet remarkable pollinator in the Neotropics.</title>
        <authorList>
            <person name="Ferrari R."/>
            <person name="Ricardo P.C."/>
            <person name="Dias F.C."/>
            <person name="Araujo N.S."/>
            <person name="Soares D.O."/>
            <person name="Zhou Q.-S."/>
            <person name="Zhu C.-D."/>
            <person name="Coutinho L."/>
            <person name="Airas M.C."/>
            <person name="Batista T.M."/>
        </authorList>
    </citation>
    <scope>NUCLEOTIDE SEQUENCE [LARGE SCALE GENOMIC DNA]</scope>
    <source>
        <strain evidence="2">ASF017062</strain>
        <tissue evidence="2">Abdomen</tissue>
    </source>
</reference>
<comment type="caution">
    <text evidence="2">The sequence shown here is derived from an EMBL/GenBank/DDBJ whole genome shotgun (WGS) entry which is preliminary data.</text>
</comment>
<feature type="transmembrane region" description="Helical" evidence="1">
    <location>
        <begin position="20"/>
        <end position="42"/>
    </location>
</feature>
<keyword evidence="1" id="KW-0472">Membrane</keyword>
<evidence type="ECO:0000256" key="1">
    <source>
        <dbReference type="SAM" id="Phobius"/>
    </source>
</evidence>
<dbReference type="AlphaFoldDB" id="A0AAW1A5D4"/>
<evidence type="ECO:0000313" key="2">
    <source>
        <dbReference type="EMBL" id="KAK9305088.1"/>
    </source>
</evidence>
<keyword evidence="3" id="KW-1185">Reference proteome</keyword>